<dbReference type="PATRIC" id="fig|1423792.3.peg.795"/>
<evidence type="ECO:0000313" key="2">
    <source>
        <dbReference type="Proteomes" id="UP000051330"/>
    </source>
</evidence>
<reference evidence="1 2" key="1">
    <citation type="journal article" date="2015" name="Genome Announc.">
        <title>Expanding the biotechnology potential of lactobacilli through comparative genomics of 213 strains and associated genera.</title>
        <authorList>
            <person name="Sun Z."/>
            <person name="Harris H.M."/>
            <person name="McCann A."/>
            <person name="Guo C."/>
            <person name="Argimon S."/>
            <person name="Zhang W."/>
            <person name="Yang X."/>
            <person name="Jeffery I.B."/>
            <person name="Cooney J.C."/>
            <person name="Kagawa T.F."/>
            <person name="Liu W."/>
            <person name="Song Y."/>
            <person name="Salvetti E."/>
            <person name="Wrobel A."/>
            <person name="Rasinkangas P."/>
            <person name="Parkhill J."/>
            <person name="Rea M.C."/>
            <person name="O'Sullivan O."/>
            <person name="Ritari J."/>
            <person name="Douillard F.P."/>
            <person name="Paul Ross R."/>
            <person name="Yang R."/>
            <person name="Briner A.E."/>
            <person name="Felis G.E."/>
            <person name="de Vos W.M."/>
            <person name="Barrangou R."/>
            <person name="Klaenhammer T.R."/>
            <person name="Caufield P.W."/>
            <person name="Cui Y."/>
            <person name="Zhang H."/>
            <person name="O'Toole P.W."/>
        </authorList>
    </citation>
    <scope>NUCLEOTIDE SEQUENCE [LARGE SCALE GENOMIC DNA]</scope>
    <source>
        <strain evidence="1 2">DSM 12744</strain>
    </source>
</reference>
<gene>
    <name evidence="1" type="ORF">FD09_GL000779</name>
</gene>
<dbReference type="AlphaFoldDB" id="A0A0R1MSM6"/>
<dbReference type="Proteomes" id="UP000051330">
    <property type="component" value="Unassembled WGS sequence"/>
</dbReference>
<dbReference type="RefSeq" id="WP_164480545.1">
    <property type="nucleotide sequence ID" value="NZ_AZEC01000013.1"/>
</dbReference>
<name>A0A0R1MSM6_9LACO</name>
<proteinExistence type="predicted"/>
<dbReference type="EMBL" id="AZEC01000013">
    <property type="protein sequence ID" value="KRL11055.1"/>
    <property type="molecule type" value="Genomic_DNA"/>
</dbReference>
<protein>
    <submittedName>
        <fullName evidence="1">Uncharacterized protein</fullName>
    </submittedName>
</protein>
<organism evidence="1 2">
    <name type="scientific">Schleiferilactobacillus perolens DSM 12744</name>
    <dbReference type="NCBI Taxonomy" id="1423792"/>
    <lineage>
        <taxon>Bacteria</taxon>
        <taxon>Bacillati</taxon>
        <taxon>Bacillota</taxon>
        <taxon>Bacilli</taxon>
        <taxon>Lactobacillales</taxon>
        <taxon>Lactobacillaceae</taxon>
        <taxon>Schleiferilactobacillus</taxon>
    </lineage>
</organism>
<evidence type="ECO:0000313" key="1">
    <source>
        <dbReference type="EMBL" id="KRL11055.1"/>
    </source>
</evidence>
<dbReference type="STRING" id="1423792.FD09_GL000779"/>
<sequence>MTTDPLAKQIAQAAAGEKDYTARAILTELAALAEEQARRITQTGGEIDGRAWNHEQW</sequence>
<keyword evidence="2" id="KW-1185">Reference proteome</keyword>
<accession>A0A0R1MSM6</accession>
<comment type="caution">
    <text evidence="1">The sequence shown here is derived from an EMBL/GenBank/DDBJ whole genome shotgun (WGS) entry which is preliminary data.</text>
</comment>